<accession>G0WBC9</accession>
<evidence type="ECO:0000256" key="1">
    <source>
        <dbReference type="ARBA" id="ARBA00012513"/>
    </source>
</evidence>
<dbReference type="EC" id="2.7.11.1" evidence="1"/>
<evidence type="ECO:0000313" key="10">
    <source>
        <dbReference type="Proteomes" id="UP000000689"/>
    </source>
</evidence>
<feature type="region of interest" description="Disordered" evidence="7">
    <location>
        <begin position="462"/>
        <end position="484"/>
    </location>
</feature>
<evidence type="ECO:0000256" key="5">
    <source>
        <dbReference type="ARBA" id="ARBA00048679"/>
    </source>
</evidence>
<feature type="compositionally biased region" description="Low complexity" evidence="7">
    <location>
        <begin position="383"/>
        <end position="392"/>
    </location>
</feature>
<feature type="region of interest" description="Disordered" evidence="7">
    <location>
        <begin position="410"/>
        <end position="447"/>
    </location>
</feature>
<dbReference type="PANTHER" id="PTHR24346">
    <property type="entry name" value="MAP/MICROTUBULE AFFINITY-REGULATING KINASE"/>
    <property type="match status" value="1"/>
</dbReference>
<sequence length="932" mass="104900">MASVQHRHTYYGGGSSTFKVNADPSQMLTTNHENPTSITKFNDINSPNSTKYSNQQVSMRRKHIAFGPYIIGSTIGQGEFGKVKLGWSKNPPSSPPNNLGISKQVAIKLIKRDAISKDSSKELKIYREINALKHLSHPNIVKLEEVLQNSRYIGIVLEYASGGEFYRYIQRKKRLKETAACRLFAQLINGVHYIHSKGLVHRDLKLENLLLDKHENLVITDFGFVNEFYSHNELMKTSCGSPCYAAPELVISTKPYEARKADIWSCGIILYAMLAGYLPWDDDSGNPDGDDISRLYYYITKTPLKFPDYINPIPRDLLRKILVSDPRRRITMKQIEKHEWLKPHTAFLSITPEEWDTIMHPKSNTSFIRPVPLHSRNMNRPGSTCSMSSSGSKNGDKRDSLIIDSTLIQLPAPPHESQSHVITKPAPTSRTPDLRHSPVRKSHTRNNSAASIALQAAVENTRDYGSTNSSEIIPTNRTRSSSFTFERKSPLHLQRTNLMSRDNTIIETSPVIPKMRSTNNRYSLYNECDTLVELPSNMKTDKLFASNNDSAEFNRKKLNNIHSNMNSDNNSYITNQEKNYNKFPTRLNHRKPRPTSYHPSSTLSPISPTPIFIKKTETPLLSSSPVLLSPSTTTSPNHNHPVLHPVPHLAPVSSSPISKSSKVITNNNDSPTMLACRSFSMSKPSLHLQSASGNLIKSNVDQKSVTTMMHEQVDIPQVLRIEVDSSANIIKETSNAAKLEMDENVFIGTTPKIPPINIEPTNNTDLSPKNIDTNIELQKKEKKRFSFLSFYSMYNTSKSSLNSEDSKGGKLSKVASSKAQHSANHHANNNSRKLSMNKEVESQLTTKNVLRDTTNIQHNGALRSVSGKPVYPHPDRINTDGKNKNIRASIMISALNDRPSQTQVPKEQIRQPHEQSTARKVIDFFKRRSTRL</sequence>
<comment type="catalytic activity">
    <reaction evidence="4">
        <text>L-threonyl-[protein] + ATP = O-phospho-L-threonyl-[protein] + ADP + H(+)</text>
        <dbReference type="Rhea" id="RHEA:46608"/>
        <dbReference type="Rhea" id="RHEA-COMP:11060"/>
        <dbReference type="Rhea" id="RHEA-COMP:11605"/>
        <dbReference type="ChEBI" id="CHEBI:15378"/>
        <dbReference type="ChEBI" id="CHEBI:30013"/>
        <dbReference type="ChEBI" id="CHEBI:30616"/>
        <dbReference type="ChEBI" id="CHEBI:61977"/>
        <dbReference type="ChEBI" id="CHEBI:456216"/>
        <dbReference type="EC" id="2.7.11.1"/>
    </reaction>
</comment>
<dbReference type="GO" id="GO:0035556">
    <property type="term" value="P:intracellular signal transduction"/>
    <property type="evidence" value="ECO:0007669"/>
    <property type="project" value="TreeGrafter"/>
</dbReference>
<feature type="region of interest" description="Disordered" evidence="7">
    <location>
        <begin position="31"/>
        <end position="52"/>
    </location>
</feature>
<feature type="region of interest" description="Disordered" evidence="7">
    <location>
        <begin position="366"/>
        <end position="398"/>
    </location>
</feature>
<evidence type="ECO:0000256" key="3">
    <source>
        <dbReference type="ARBA" id="ARBA00022840"/>
    </source>
</evidence>
<feature type="region of interest" description="Disordered" evidence="7">
    <location>
        <begin position="584"/>
        <end position="603"/>
    </location>
</feature>
<dbReference type="OrthoDB" id="193931at2759"/>
<dbReference type="KEGG" id="ndi:NDAI_0E02320"/>
<organism evidence="9 10">
    <name type="scientific">Naumovozyma dairenensis (strain ATCC 10597 / BCRC 20456 / CBS 421 / NBRC 0211 / NRRL Y-12639)</name>
    <name type="common">Saccharomyces dairenensis</name>
    <dbReference type="NCBI Taxonomy" id="1071378"/>
    <lineage>
        <taxon>Eukaryota</taxon>
        <taxon>Fungi</taxon>
        <taxon>Dikarya</taxon>
        <taxon>Ascomycota</taxon>
        <taxon>Saccharomycotina</taxon>
        <taxon>Saccharomycetes</taxon>
        <taxon>Saccharomycetales</taxon>
        <taxon>Saccharomycetaceae</taxon>
        <taxon>Naumovozyma</taxon>
    </lineage>
</organism>
<dbReference type="eggNOG" id="KOG0583">
    <property type="taxonomic scope" value="Eukaryota"/>
</dbReference>
<dbReference type="SUPFAM" id="SSF56112">
    <property type="entry name" value="Protein kinase-like (PK-like)"/>
    <property type="match status" value="1"/>
</dbReference>
<dbReference type="Proteomes" id="UP000000689">
    <property type="component" value="Chromosome 5"/>
</dbReference>
<dbReference type="InterPro" id="IPR000719">
    <property type="entry name" value="Prot_kinase_dom"/>
</dbReference>
<keyword evidence="2 6" id="KW-0547">Nucleotide-binding</keyword>
<dbReference type="PANTHER" id="PTHR24346:SF110">
    <property type="entry name" value="NON-SPECIFIC SERINE_THREONINE PROTEIN KINASE"/>
    <property type="match status" value="1"/>
</dbReference>
<proteinExistence type="predicted"/>
<dbReference type="PROSITE" id="PS00107">
    <property type="entry name" value="PROTEIN_KINASE_ATP"/>
    <property type="match status" value="1"/>
</dbReference>
<feature type="binding site" evidence="6">
    <location>
        <position position="108"/>
    </location>
    <ligand>
        <name>ATP</name>
        <dbReference type="ChEBI" id="CHEBI:30616"/>
    </ligand>
</feature>
<dbReference type="FunFam" id="1.10.510.10:FF:000571">
    <property type="entry name" value="Maternal embryonic leucine zipper kinase"/>
    <property type="match status" value="1"/>
</dbReference>
<keyword evidence="3 6" id="KW-0067">ATP-binding</keyword>
<dbReference type="InterPro" id="IPR008271">
    <property type="entry name" value="Ser/Thr_kinase_AS"/>
</dbReference>
<gene>
    <name evidence="9" type="primary">NDAI0E02320</name>
    <name evidence="9" type="ordered locus">NDAI_0E02320</name>
</gene>
<reference evidence="9 10" key="1">
    <citation type="journal article" date="2011" name="Proc. Natl. Acad. Sci. U.S.A.">
        <title>Evolutionary erosion of yeast sex chromosomes by mating-type switching accidents.</title>
        <authorList>
            <person name="Gordon J.L."/>
            <person name="Armisen D."/>
            <person name="Proux-Wera E."/>
            <person name="Oheigeartaigh S.S."/>
            <person name="Byrne K.P."/>
            <person name="Wolfe K.H."/>
        </authorList>
    </citation>
    <scope>NUCLEOTIDE SEQUENCE [LARGE SCALE GENOMIC DNA]</scope>
    <source>
        <strain evidence="10">ATCC 10597 / BCRC 20456 / CBS 421 / NBRC 0211 / NRRL Y-12639</strain>
    </source>
</reference>
<dbReference type="AlphaFoldDB" id="G0WBC9"/>
<dbReference type="EMBL" id="HE580271">
    <property type="protein sequence ID" value="CCD25049.1"/>
    <property type="molecule type" value="Genomic_DNA"/>
</dbReference>
<feature type="region of interest" description="Disordered" evidence="7">
    <location>
        <begin position="798"/>
        <end position="838"/>
    </location>
</feature>
<keyword evidence="10" id="KW-1185">Reference proteome</keyword>
<dbReference type="GO" id="GO:0005524">
    <property type="term" value="F:ATP binding"/>
    <property type="evidence" value="ECO:0007669"/>
    <property type="project" value="UniProtKB-UniRule"/>
</dbReference>
<name>G0WBC9_NAUDC</name>
<protein>
    <recommendedName>
        <fullName evidence="1">non-specific serine/threonine protein kinase</fullName>
        <ecNumber evidence="1">2.7.11.1</ecNumber>
    </recommendedName>
</protein>
<dbReference type="SMART" id="SM00220">
    <property type="entry name" value="S_TKc"/>
    <property type="match status" value="1"/>
</dbReference>
<dbReference type="RefSeq" id="XP_003670292.1">
    <property type="nucleotide sequence ID" value="XM_003670244.1"/>
</dbReference>
<evidence type="ECO:0000256" key="2">
    <source>
        <dbReference type="ARBA" id="ARBA00022741"/>
    </source>
</evidence>
<dbReference type="InterPro" id="IPR011009">
    <property type="entry name" value="Kinase-like_dom_sf"/>
</dbReference>
<dbReference type="OMA" id="YRYITRT"/>
<dbReference type="HOGENOM" id="CLU_002888_1_1_1"/>
<dbReference type="Pfam" id="PF00069">
    <property type="entry name" value="Pkinase"/>
    <property type="match status" value="1"/>
</dbReference>
<dbReference type="InterPro" id="IPR017441">
    <property type="entry name" value="Protein_kinase_ATP_BS"/>
</dbReference>
<dbReference type="PROSITE" id="PS00108">
    <property type="entry name" value="PROTEIN_KINASE_ST"/>
    <property type="match status" value="1"/>
</dbReference>
<dbReference type="STRING" id="1071378.G0WBC9"/>
<evidence type="ECO:0000256" key="6">
    <source>
        <dbReference type="PROSITE-ProRule" id="PRU10141"/>
    </source>
</evidence>
<dbReference type="Gene3D" id="1.10.510.10">
    <property type="entry name" value="Transferase(Phosphotransferase) domain 1"/>
    <property type="match status" value="1"/>
</dbReference>
<evidence type="ECO:0000313" key="9">
    <source>
        <dbReference type="EMBL" id="CCD25049.1"/>
    </source>
</evidence>
<feature type="compositionally biased region" description="Polar residues" evidence="7">
    <location>
        <begin position="463"/>
        <end position="484"/>
    </location>
</feature>
<evidence type="ECO:0000259" key="8">
    <source>
        <dbReference type="PROSITE" id="PS50011"/>
    </source>
</evidence>
<evidence type="ECO:0000256" key="7">
    <source>
        <dbReference type="SAM" id="MobiDB-lite"/>
    </source>
</evidence>
<feature type="compositionally biased region" description="Low complexity" evidence="7">
    <location>
        <begin position="815"/>
        <end position="831"/>
    </location>
</feature>
<comment type="catalytic activity">
    <reaction evidence="5">
        <text>L-seryl-[protein] + ATP = O-phospho-L-seryl-[protein] + ADP + H(+)</text>
        <dbReference type="Rhea" id="RHEA:17989"/>
        <dbReference type="Rhea" id="RHEA-COMP:9863"/>
        <dbReference type="Rhea" id="RHEA-COMP:11604"/>
        <dbReference type="ChEBI" id="CHEBI:15378"/>
        <dbReference type="ChEBI" id="CHEBI:29999"/>
        <dbReference type="ChEBI" id="CHEBI:30616"/>
        <dbReference type="ChEBI" id="CHEBI:83421"/>
        <dbReference type="ChEBI" id="CHEBI:456216"/>
        <dbReference type="EC" id="2.7.11.1"/>
    </reaction>
</comment>
<dbReference type="PROSITE" id="PS50011">
    <property type="entry name" value="PROTEIN_KINASE_DOM"/>
    <property type="match status" value="1"/>
</dbReference>
<dbReference type="GO" id="GO:0005737">
    <property type="term" value="C:cytoplasm"/>
    <property type="evidence" value="ECO:0007669"/>
    <property type="project" value="TreeGrafter"/>
</dbReference>
<evidence type="ECO:0000256" key="4">
    <source>
        <dbReference type="ARBA" id="ARBA00047899"/>
    </source>
</evidence>
<dbReference type="GeneID" id="11498939"/>
<feature type="domain" description="Protein kinase" evidence="8">
    <location>
        <begin position="69"/>
        <end position="341"/>
    </location>
</feature>
<dbReference type="GO" id="GO:0004674">
    <property type="term" value="F:protein serine/threonine kinase activity"/>
    <property type="evidence" value="ECO:0007669"/>
    <property type="project" value="UniProtKB-EC"/>
</dbReference>